<keyword evidence="3" id="KW-1185">Reference proteome</keyword>
<dbReference type="EMBL" id="MEHJ01000001">
    <property type="protein sequence ID" value="OEJ25297.1"/>
    <property type="molecule type" value="Genomic_DNA"/>
</dbReference>
<sequence>MSAYAVGHLRAAAQHEDIFAYMERIQDTLDPFAGHFLVHGSEVEVLEGEWPGYLVVIGFPDLDKARAWYDSDAYREILPLRTRHITGDVVLADGVAPGYAAADTAARARQQAG</sequence>
<feature type="domain" description="DUF1330" evidence="1">
    <location>
        <begin position="2"/>
        <end position="95"/>
    </location>
</feature>
<dbReference type="InterPro" id="IPR011008">
    <property type="entry name" value="Dimeric_a/b-barrel"/>
</dbReference>
<dbReference type="AlphaFoldDB" id="A0A1E5P743"/>
<dbReference type="Proteomes" id="UP000095759">
    <property type="component" value="Unassembled WGS sequence"/>
</dbReference>
<evidence type="ECO:0000259" key="1">
    <source>
        <dbReference type="Pfam" id="PF07045"/>
    </source>
</evidence>
<dbReference type="InterPro" id="IPR010753">
    <property type="entry name" value="DUF1330"/>
</dbReference>
<reference evidence="2 3" key="1">
    <citation type="submission" date="2016-08" db="EMBL/GenBank/DDBJ databases">
        <title>Complete genome sequence of Streptomyces agglomeratus strain 6-3-2, a novel anti-MRSA actinomycete isolated from Wuli of Tebit, China.</title>
        <authorList>
            <person name="Chen X."/>
        </authorList>
    </citation>
    <scope>NUCLEOTIDE SEQUENCE [LARGE SCALE GENOMIC DNA]</scope>
    <source>
        <strain evidence="2 3">6-3-2</strain>
    </source>
</reference>
<dbReference type="PANTHER" id="PTHR41521">
    <property type="match status" value="1"/>
</dbReference>
<proteinExistence type="predicted"/>
<dbReference type="STRING" id="285458.BGM19_23665"/>
<dbReference type="SUPFAM" id="SSF54909">
    <property type="entry name" value="Dimeric alpha+beta barrel"/>
    <property type="match status" value="1"/>
</dbReference>
<evidence type="ECO:0000313" key="3">
    <source>
        <dbReference type="Proteomes" id="UP000095759"/>
    </source>
</evidence>
<dbReference type="RefSeq" id="WP_069927223.1">
    <property type="nucleotide sequence ID" value="NZ_MEHI01000001.1"/>
</dbReference>
<accession>A0A1E5P743</accession>
<dbReference type="PANTHER" id="PTHR41521:SF4">
    <property type="entry name" value="BLR0684 PROTEIN"/>
    <property type="match status" value="1"/>
</dbReference>
<gene>
    <name evidence="2" type="ORF">AS594_13145</name>
</gene>
<protein>
    <recommendedName>
        <fullName evidence="1">DUF1330 domain-containing protein</fullName>
    </recommendedName>
</protein>
<name>A0A1E5P743_9ACTN</name>
<dbReference type="OrthoDB" id="9806380at2"/>
<dbReference type="Gene3D" id="3.30.70.100">
    <property type="match status" value="1"/>
</dbReference>
<organism evidence="2 3">
    <name type="scientific">Streptomyces agglomeratus</name>
    <dbReference type="NCBI Taxonomy" id="285458"/>
    <lineage>
        <taxon>Bacteria</taxon>
        <taxon>Bacillati</taxon>
        <taxon>Actinomycetota</taxon>
        <taxon>Actinomycetes</taxon>
        <taxon>Kitasatosporales</taxon>
        <taxon>Streptomycetaceae</taxon>
        <taxon>Streptomyces</taxon>
    </lineage>
</organism>
<dbReference type="Pfam" id="PF07045">
    <property type="entry name" value="DUF1330"/>
    <property type="match status" value="1"/>
</dbReference>
<comment type="caution">
    <text evidence="2">The sequence shown here is derived from an EMBL/GenBank/DDBJ whole genome shotgun (WGS) entry which is preliminary data.</text>
</comment>
<evidence type="ECO:0000313" key="2">
    <source>
        <dbReference type="EMBL" id="OEJ25297.1"/>
    </source>
</evidence>